<organism evidence="1 2">
    <name type="scientific">Demequina lutea</name>
    <dbReference type="NCBI Taxonomy" id="431489"/>
    <lineage>
        <taxon>Bacteria</taxon>
        <taxon>Bacillati</taxon>
        <taxon>Actinomycetota</taxon>
        <taxon>Actinomycetes</taxon>
        <taxon>Micrococcales</taxon>
        <taxon>Demequinaceae</taxon>
        <taxon>Demequina</taxon>
    </lineage>
</organism>
<reference evidence="1 2" key="1">
    <citation type="submission" date="2020-07" db="EMBL/GenBank/DDBJ databases">
        <title>Sequencing the genomes of 1000 actinobacteria strains.</title>
        <authorList>
            <person name="Klenk H.-P."/>
        </authorList>
    </citation>
    <scope>NUCLEOTIDE SEQUENCE [LARGE SCALE GENOMIC DNA]</scope>
    <source>
        <strain evidence="1 2">DSM 19970</strain>
    </source>
</reference>
<dbReference type="EMBL" id="JACBZO010000001">
    <property type="protein sequence ID" value="NYI42011.1"/>
    <property type="molecule type" value="Genomic_DNA"/>
</dbReference>
<evidence type="ECO:0000313" key="1">
    <source>
        <dbReference type="EMBL" id="NYI42011.1"/>
    </source>
</evidence>
<comment type="caution">
    <text evidence="1">The sequence shown here is derived from an EMBL/GenBank/DDBJ whole genome shotgun (WGS) entry which is preliminary data.</text>
</comment>
<sequence>MTLLNILDRFRPAGAPGSAGVVGVPALDNTGPASELAPVFAALEPEVAACAEQVAAAKSAARSSIDAAHERAAALLAEAHLRADAARAGAASAVHDEATAGDAALLTDAHEQVARVEALGQGRAAALASRLAEALVDPRTGTLP</sequence>
<dbReference type="RefSeq" id="WP_062075988.1">
    <property type="nucleotide sequence ID" value="NZ_BBRC01000015.1"/>
</dbReference>
<gene>
    <name evidence="1" type="ORF">BKA03_002130</name>
</gene>
<proteinExistence type="predicted"/>
<keyword evidence="2" id="KW-1185">Reference proteome</keyword>
<accession>A0A7Y9ZEN9</accession>
<dbReference type="Proteomes" id="UP000547973">
    <property type="component" value="Unassembled WGS sequence"/>
</dbReference>
<protein>
    <submittedName>
        <fullName evidence="1">Vacuolar-type H+-ATPase subunit H</fullName>
    </submittedName>
</protein>
<dbReference type="AlphaFoldDB" id="A0A7Y9ZEN9"/>
<evidence type="ECO:0000313" key="2">
    <source>
        <dbReference type="Proteomes" id="UP000547973"/>
    </source>
</evidence>
<name>A0A7Y9ZEN9_9MICO</name>